<dbReference type="InterPro" id="IPR036890">
    <property type="entry name" value="HATPase_C_sf"/>
</dbReference>
<protein>
    <submittedName>
        <fullName evidence="3">Sensor histidine kinase</fullName>
    </submittedName>
</protein>
<evidence type="ECO:0000256" key="1">
    <source>
        <dbReference type="SAM" id="Phobius"/>
    </source>
</evidence>
<dbReference type="Pfam" id="PF06580">
    <property type="entry name" value="His_kinase"/>
    <property type="match status" value="1"/>
</dbReference>
<keyword evidence="4" id="KW-1185">Reference proteome</keyword>
<keyword evidence="1" id="KW-0472">Membrane</keyword>
<organism evidence="3 4">
    <name type="scientific">Duganella margarita</name>
    <dbReference type="NCBI Taxonomy" id="2692170"/>
    <lineage>
        <taxon>Bacteria</taxon>
        <taxon>Pseudomonadati</taxon>
        <taxon>Pseudomonadota</taxon>
        <taxon>Betaproteobacteria</taxon>
        <taxon>Burkholderiales</taxon>
        <taxon>Oxalobacteraceae</taxon>
        <taxon>Telluria group</taxon>
        <taxon>Duganella</taxon>
    </lineage>
</organism>
<comment type="caution">
    <text evidence="3">The sequence shown here is derived from an EMBL/GenBank/DDBJ whole genome shotgun (WGS) entry which is preliminary data.</text>
</comment>
<evidence type="ECO:0000259" key="2">
    <source>
        <dbReference type="Pfam" id="PF06580"/>
    </source>
</evidence>
<dbReference type="SUPFAM" id="SSF55874">
    <property type="entry name" value="ATPase domain of HSP90 chaperone/DNA topoisomerase II/histidine kinase"/>
    <property type="match status" value="1"/>
</dbReference>
<dbReference type="PANTHER" id="PTHR34220">
    <property type="entry name" value="SENSOR HISTIDINE KINASE YPDA"/>
    <property type="match status" value="1"/>
</dbReference>
<dbReference type="EMBL" id="WWCS01000003">
    <property type="protein sequence ID" value="MYN38920.1"/>
    <property type="molecule type" value="Genomic_DNA"/>
</dbReference>
<evidence type="ECO:0000313" key="3">
    <source>
        <dbReference type="EMBL" id="MYN38920.1"/>
    </source>
</evidence>
<accession>A0ABW9WER3</accession>
<gene>
    <name evidence="3" type="ORF">GTP55_05995</name>
</gene>
<feature type="domain" description="Signal transduction histidine kinase internal region" evidence="2">
    <location>
        <begin position="105"/>
        <end position="184"/>
    </location>
</feature>
<dbReference type="PANTHER" id="PTHR34220:SF9">
    <property type="entry name" value="SIGNAL TRANSDUCTION HISTIDINE KINASE INTERNAL REGION DOMAIN-CONTAINING PROTEIN"/>
    <property type="match status" value="1"/>
</dbReference>
<keyword evidence="1" id="KW-1133">Transmembrane helix</keyword>
<sequence length="296" mass="32400">MAYSAAAPLRPSWMSQQSARLLAIIIVAPLASMATAVITQGPHVFSYLQSVEMLTGHILMVVLALVFGLVMAMLAMRGERKERERADQLQVALEKNRLERELLDARLRLLQAQIEPHFLFNTLANVEALVASGSPNAGLVLRQLIAYLRAAMPQLNDADATLGTELQRVRAYLELMHMRMPDRLQFTVPELPALADLRFPAMALLTLVENAVRHGIDPSMAGGRIEVGGQSVAGKVMLWVADTGVGIAETAQPGTGLSNLRVRLQAFYGSGTRLDLHEQAPHGVRVELHFTPMDTK</sequence>
<name>A0ABW9WER3_9BURK</name>
<proteinExistence type="predicted"/>
<feature type="transmembrane region" description="Helical" evidence="1">
    <location>
        <begin position="21"/>
        <end position="38"/>
    </location>
</feature>
<feature type="transmembrane region" description="Helical" evidence="1">
    <location>
        <begin position="58"/>
        <end position="76"/>
    </location>
</feature>
<dbReference type="Proteomes" id="UP000466332">
    <property type="component" value="Unassembled WGS sequence"/>
</dbReference>
<keyword evidence="1" id="KW-0812">Transmembrane</keyword>
<dbReference type="GO" id="GO:0016301">
    <property type="term" value="F:kinase activity"/>
    <property type="evidence" value="ECO:0007669"/>
    <property type="project" value="UniProtKB-KW"/>
</dbReference>
<reference evidence="3 4" key="1">
    <citation type="submission" date="2019-12" db="EMBL/GenBank/DDBJ databases">
        <title>Novel species isolated from a subtropical stream in China.</title>
        <authorList>
            <person name="Lu H."/>
        </authorList>
    </citation>
    <scope>NUCLEOTIDE SEQUENCE [LARGE SCALE GENOMIC DNA]</scope>
    <source>
        <strain evidence="3 4">FT109W</strain>
    </source>
</reference>
<keyword evidence="3" id="KW-0418">Kinase</keyword>
<dbReference type="InterPro" id="IPR010559">
    <property type="entry name" value="Sig_transdc_His_kin_internal"/>
</dbReference>
<dbReference type="InterPro" id="IPR050640">
    <property type="entry name" value="Bact_2-comp_sensor_kinase"/>
</dbReference>
<evidence type="ECO:0000313" key="4">
    <source>
        <dbReference type="Proteomes" id="UP000466332"/>
    </source>
</evidence>
<keyword evidence="3" id="KW-0808">Transferase</keyword>
<dbReference type="Gene3D" id="3.30.565.10">
    <property type="entry name" value="Histidine kinase-like ATPase, C-terminal domain"/>
    <property type="match status" value="1"/>
</dbReference>